<dbReference type="RefSeq" id="WP_052204093.1">
    <property type="nucleotide sequence ID" value="NZ_CAMYAJ010000005.1"/>
</dbReference>
<keyword evidence="3" id="KW-1185">Reference proteome</keyword>
<feature type="transmembrane region" description="Helical" evidence="1">
    <location>
        <begin position="109"/>
        <end position="128"/>
    </location>
</feature>
<dbReference type="PATRIC" id="fig|156976.3.peg.578"/>
<feature type="transmembrane region" description="Helical" evidence="1">
    <location>
        <begin position="70"/>
        <end position="103"/>
    </location>
</feature>
<dbReference type="KEGG" id="crie:AK829_02930"/>
<dbReference type="STRING" id="156976.AK829_02930"/>
<dbReference type="AlphaFoldDB" id="A0A0K1RA39"/>
<feature type="transmembrane region" description="Helical" evidence="1">
    <location>
        <begin position="34"/>
        <end position="58"/>
    </location>
</feature>
<evidence type="ECO:0008006" key="4">
    <source>
        <dbReference type="Google" id="ProtNLM"/>
    </source>
</evidence>
<organism evidence="2 3">
    <name type="scientific">Corynebacterium riegelii</name>
    <dbReference type="NCBI Taxonomy" id="156976"/>
    <lineage>
        <taxon>Bacteria</taxon>
        <taxon>Bacillati</taxon>
        <taxon>Actinomycetota</taxon>
        <taxon>Actinomycetes</taxon>
        <taxon>Mycobacteriales</taxon>
        <taxon>Corynebacteriaceae</taxon>
        <taxon>Corynebacterium</taxon>
    </lineage>
</organism>
<proteinExistence type="predicted"/>
<reference evidence="2 3" key="1">
    <citation type="submission" date="2015-08" db="EMBL/GenBank/DDBJ databases">
        <authorList>
            <person name="Babu N.S."/>
            <person name="Beckwith C.J."/>
            <person name="Beseler K.G."/>
            <person name="Brison A."/>
            <person name="Carone J.V."/>
            <person name="Caskin T.P."/>
            <person name="Diamond M."/>
            <person name="Durham M.E."/>
            <person name="Foxe J.M."/>
            <person name="Go M."/>
            <person name="Henderson B.A."/>
            <person name="Jones I.B."/>
            <person name="McGettigan J.A."/>
            <person name="Micheletti S.J."/>
            <person name="Nasrallah M.E."/>
            <person name="Ortiz D."/>
            <person name="Piller C.R."/>
            <person name="Privatt S.R."/>
            <person name="Schneider S.L."/>
            <person name="Sharp S."/>
            <person name="Smith T.C."/>
            <person name="Stanton J.D."/>
            <person name="Ullery H.E."/>
            <person name="Wilson R.J."/>
            <person name="Serrano M.G."/>
            <person name="Buck G."/>
            <person name="Lee V."/>
            <person name="Wang Y."/>
            <person name="Carvalho R."/>
            <person name="Voegtly L."/>
            <person name="Shi R."/>
            <person name="Duckworth R."/>
            <person name="Johnson A."/>
            <person name="Loviza R."/>
            <person name="Walstead R."/>
            <person name="Shah Z."/>
            <person name="Kiflezghi M."/>
            <person name="Wade K."/>
            <person name="Ball S.L."/>
            <person name="Bradley K.W."/>
            <person name="Asai D.J."/>
            <person name="Bowman C.A."/>
            <person name="Russell D.A."/>
            <person name="Pope W.H."/>
            <person name="Jacobs-Sera D."/>
            <person name="Hendrix R.W."/>
            <person name="Hatfull G.F."/>
        </authorList>
    </citation>
    <scope>NUCLEOTIDE SEQUENCE [LARGE SCALE GENOMIC DNA]</scope>
    <source>
        <strain evidence="2 3">PUDD_83A45</strain>
    </source>
</reference>
<keyword evidence="1" id="KW-0812">Transmembrane</keyword>
<gene>
    <name evidence="2" type="ORF">AK829_02930</name>
</gene>
<evidence type="ECO:0000313" key="2">
    <source>
        <dbReference type="EMBL" id="AKV58290.1"/>
    </source>
</evidence>
<name>A0A0K1RA39_9CORY</name>
<dbReference type="EMBL" id="CP012342">
    <property type="protein sequence ID" value="AKV58290.1"/>
    <property type="molecule type" value="Genomic_DNA"/>
</dbReference>
<dbReference type="Proteomes" id="UP000060016">
    <property type="component" value="Chromosome"/>
</dbReference>
<accession>A0A0K1RA39</accession>
<protein>
    <recommendedName>
        <fullName evidence="4">Prepilin peptidase</fullName>
    </recommendedName>
</protein>
<keyword evidence="1" id="KW-1133">Transmembrane helix</keyword>
<keyword evidence="1" id="KW-0472">Membrane</keyword>
<evidence type="ECO:0000256" key="1">
    <source>
        <dbReference type="SAM" id="Phobius"/>
    </source>
</evidence>
<evidence type="ECO:0000313" key="3">
    <source>
        <dbReference type="Proteomes" id="UP000060016"/>
    </source>
</evidence>
<sequence>MGFGVFVVWSLGLLLIDAWRNTLPNILTLPAAVLALGACLVHPQWAWGLLWGLAYLAFGRGIGGGDIKLAVPLGVVVAAMGGIGGVIAAIALSSLLTIGISLVLRRKTVAHGPSMIISTWCLVAVCAFS</sequence>